<dbReference type="PANTHER" id="PTHR31733">
    <property type="entry name" value="RIBONUCLEASE KAPPA"/>
    <property type="match status" value="1"/>
</dbReference>
<feature type="transmembrane region" description="Helical" evidence="6">
    <location>
        <begin position="59"/>
        <end position="84"/>
    </location>
</feature>
<organism evidence="8 10">
    <name type="scientific">Arctia plantaginis</name>
    <name type="common">Wood tiger moth</name>
    <name type="synonym">Phalaena plantaginis</name>
    <dbReference type="NCBI Taxonomy" id="874455"/>
    <lineage>
        <taxon>Eukaryota</taxon>
        <taxon>Metazoa</taxon>
        <taxon>Ecdysozoa</taxon>
        <taxon>Arthropoda</taxon>
        <taxon>Hexapoda</taxon>
        <taxon>Insecta</taxon>
        <taxon>Pterygota</taxon>
        <taxon>Neoptera</taxon>
        <taxon>Endopterygota</taxon>
        <taxon>Lepidoptera</taxon>
        <taxon>Glossata</taxon>
        <taxon>Ditrysia</taxon>
        <taxon>Noctuoidea</taxon>
        <taxon>Erebidae</taxon>
        <taxon>Arctiinae</taxon>
        <taxon>Arctia</taxon>
    </lineage>
</organism>
<evidence type="ECO:0000256" key="2">
    <source>
        <dbReference type="ARBA" id="ARBA00008458"/>
    </source>
</evidence>
<dbReference type="Proteomes" id="UP000494106">
    <property type="component" value="Unassembled WGS sequence"/>
</dbReference>
<evidence type="ECO:0000256" key="5">
    <source>
        <dbReference type="ARBA" id="ARBA00023136"/>
    </source>
</evidence>
<evidence type="ECO:0000256" key="3">
    <source>
        <dbReference type="ARBA" id="ARBA00022692"/>
    </source>
</evidence>
<dbReference type="OrthoDB" id="67317at2759"/>
<comment type="caution">
    <text evidence="8">The sequence shown here is derived from an EMBL/GenBank/DDBJ whole genome shotgun (WGS) entry which is preliminary data.</text>
</comment>
<gene>
    <name evidence="7" type="ORF">APLA_LOCUS4586</name>
    <name evidence="8" type="ORF">APLA_LOCUS6775</name>
</gene>
<keyword evidence="9" id="KW-1185">Reference proteome</keyword>
<dbReference type="EMBL" id="CADEBD010000297">
    <property type="protein sequence ID" value="CAB3234891.1"/>
    <property type="molecule type" value="Genomic_DNA"/>
</dbReference>
<dbReference type="GO" id="GO:0004521">
    <property type="term" value="F:RNA endonuclease activity"/>
    <property type="evidence" value="ECO:0007669"/>
    <property type="project" value="InterPro"/>
</dbReference>
<evidence type="ECO:0000313" key="10">
    <source>
        <dbReference type="Proteomes" id="UP000494256"/>
    </source>
</evidence>
<reference evidence="9 10" key="1">
    <citation type="submission" date="2020-04" db="EMBL/GenBank/DDBJ databases">
        <authorList>
            <person name="Wallbank WR R."/>
            <person name="Pardo Diaz C."/>
            <person name="Kozak K."/>
            <person name="Martin S."/>
            <person name="Jiggins C."/>
            <person name="Moest M."/>
            <person name="Warren A I."/>
            <person name="Byers J.R.P. K."/>
            <person name="Montejo-Kovacevich G."/>
            <person name="Yen C E."/>
        </authorList>
    </citation>
    <scope>NUCLEOTIDE SEQUENCE [LARGE SCALE GENOMIC DNA]</scope>
</reference>
<evidence type="ECO:0000256" key="1">
    <source>
        <dbReference type="ARBA" id="ARBA00004141"/>
    </source>
</evidence>
<dbReference type="InterPro" id="IPR056552">
    <property type="entry name" value="Ribonucl_Kappa"/>
</dbReference>
<evidence type="ECO:0000256" key="4">
    <source>
        <dbReference type="ARBA" id="ARBA00022989"/>
    </source>
</evidence>
<dbReference type="InterPro" id="IPR026770">
    <property type="entry name" value="RNase_K"/>
</dbReference>
<dbReference type="Proteomes" id="UP000494256">
    <property type="component" value="Unassembled WGS sequence"/>
</dbReference>
<comment type="similarity">
    <text evidence="2">Belongs to the RNase K family.</text>
</comment>
<accession>A0A8S0ZPA0</accession>
<keyword evidence="3 6" id="KW-0812">Transmembrane</keyword>
<proteinExistence type="inferred from homology"/>
<evidence type="ECO:0000313" key="7">
    <source>
        <dbReference type="EMBL" id="CAB3231725.1"/>
    </source>
</evidence>
<dbReference type="EMBL" id="CADEBC010000473">
    <property type="protein sequence ID" value="CAB3231725.1"/>
    <property type="molecule type" value="Genomic_DNA"/>
</dbReference>
<dbReference type="GO" id="GO:0016020">
    <property type="term" value="C:membrane"/>
    <property type="evidence" value="ECO:0007669"/>
    <property type="project" value="UniProtKB-SubCell"/>
</dbReference>
<keyword evidence="4 6" id="KW-1133">Transmembrane helix</keyword>
<evidence type="ECO:0000313" key="9">
    <source>
        <dbReference type="Proteomes" id="UP000494106"/>
    </source>
</evidence>
<feature type="transmembrane region" description="Helical" evidence="6">
    <location>
        <begin position="5"/>
        <end position="31"/>
    </location>
</feature>
<dbReference type="AlphaFoldDB" id="A0A8S0ZPA0"/>
<dbReference type="Pfam" id="PF23489">
    <property type="entry name" value="V-ATPase_su_f"/>
    <property type="match status" value="1"/>
</dbReference>
<keyword evidence="5 6" id="KW-0472">Membrane</keyword>
<sequence>MSGLLYCGICCMLISAWGIIQLTILGSMFYFEVPILFEEVEAEDYDDYDDFIKKTKENYLAVAINCWIAAVVYIVTLALSCLCIMKAKRTAAREAKLLEDDEYVCTMREPKVQKKKRKVVD</sequence>
<protein>
    <submittedName>
        <fullName evidence="8">Uncharacterized protein</fullName>
    </submittedName>
</protein>
<comment type="subcellular location">
    <subcellularLocation>
        <location evidence="1">Membrane</location>
        <topology evidence="1">Multi-pass membrane protein</topology>
    </subcellularLocation>
</comment>
<evidence type="ECO:0000256" key="6">
    <source>
        <dbReference type="SAM" id="Phobius"/>
    </source>
</evidence>
<evidence type="ECO:0000313" key="8">
    <source>
        <dbReference type="EMBL" id="CAB3234891.1"/>
    </source>
</evidence>
<name>A0A8S0ZPA0_ARCPL</name>